<name>A0AAU4JXM5_9NOCA</name>
<proteinExistence type="predicted"/>
<dbReference type="InterPro" id="IPR058489">
    <property type="entry name" value="DUF8176"/>
</dbReference>
<evidence type="ECO:0000313" key="4">
    <source>
        <dbReference type="Proteomes" id="UP001432128"/>
    </source>
</evidence>
<gene>
    <name evidence="3" type="ORF">OG579_12580</name>
</gene>
<feature type="signal peptide" evidence="1">
    <location>
        <begin position="1"/>
        <end position="20"/>
    </location>
</feature>
<protein>
    <recommendedName>
        <fullName evidence="2">DUF8176 domain-containing protein</fullName>
    </recommendedName>
</protein>
<accession>A0AAU4JXM5</accession>
<dbReference type="RefSeq" id="WP_328856201.1">
    <property type="nucleotide sequence ID" value="NZ_CP108021.1"/>
</dbReference>
<dbReference type="KEGG" id="whr:OG579_12580"/>
<evidence type="ECO:0000256" key="1">
    <source>
        <dbReference type="SAM" id="SignalP"/>
    </source>
</evidence>
<dbReference type="EMBL" id="CP108021">
    <property type="protein sequence ID" value="WUM18580.1"/>
    <property type="molecule type" value="Genomic_DNA"/>
</dbReference>
<organism evidence="3 4">
    <name type="scientific">Williamsia herbipolensis</name>
    <dbReference type="NCBI Taxonomy" id="1603258"/>
    <lineage>
        <taxon>Bacteria</taxon>
        <taxon>Bacillati</taxon>
        <taxon>Actinomycetota</taxon>
        <taxon>Actinomycetes</taxon>
        <taxon>Mycobacteriales</taxon>
        <taxon>Nocardiaceae</taxon>
        <taxon>Williamsia</taxon>
    </lineage>
</organism>
<dbReference type="Proteomes" id="UP001432128">
    <property type="component" value="Chromosome"/>
</dbReference>
<feature type="domain" description="DUF8176" evidence="2">
    <location>
        <begin position="45"/>
        <end position="160"/>
    </location>
</feature>
<keyword evidence="4" id="KW-1185">Reference proteome</keyword>
<reference evidence="3 4" key="1">
    <citation type="submission" date="2022-10" db="EMBL/GenBank/DDBJ databases">
        <title>The complete genomes of actinobacterial strains from the NBC collection.</title>
        <authorList>
            <person name="Joergensen T.S."/>
            <person name="Alvarez Arevalo M."/>
            <person name="Sterndorff E.B."/>
            <person name="Faurdal D."/>
            <person name="Vuksanovic O."/>
            <person name="Mourched A.-S."/>
            <person name="Charusanti P."/>
            <person name="Shaw S."/>
            <person name="Blin K."/>
            <person name="Weber T."/>
        </authorList>
    </citation>
    <scope>NUCLEOTIDE SEQUENCE [LARGE SCALE GENOMIC DNA]</scope>
    <source>
        <strain evidence="3 4">NBC_00319</strain>
    </source>
</reference>
<keyword evidence="1" id="KW-0732">Signal</keyword>
<dbReference type="AlphaFoldDB" id="A0AAU4JXM5"/>
<dbReference type="Pfam" id="PF26527">
    <property type="entry name" value="DUF8176"/>
    <property type="match status" value="1"/>
</dbReference>
<feature type="chain" id="PRO_5043962919" description="DUF8176 domain-containing protein" evidence="1">
    <location>
        <begin position="21"/>
        <end position="163"/>
    </location>
</feature>
<evidence type="ECO:0000259" key="2">
    <source>
        <dbReference type="Pfam" id="PF26527"/>
    </source>
</evidence>
<sequence>MCAVTALMLGLTACGGGSPAASVVTMPSGSTSAAAIPAIDPLRCDPTTAAPGETVTNGKGSHESGVAVVADYNWAVITGRDTARVTDAVATGAAMASPSLISQAIGGYPPGTTYCLRMRQTRPDTVLYTLTYQPPAGGTNEYRLRATVTGPPGDVRIAGVVDQ</sequence>
<evidence type="ECO:0000313" key="3">
    <source>
        <dbReference type="EMBL" id="WUM18580.1"/>
    </source>
</evidence>